<evidence type="ECO:0008006" key="4">
    <source>
        <dbReference type="Google" id="ProtNLM"/>
    </source>
</evidence>
<dbReference type="RefSeq" id="WP_030248552.1">
    <property type="nucleotide sequence ID" value="NZ_JBHEZZ010000027.1"/>
</dbReference>
<accession>A0ABV6UXP4</accession>
<dbReference type="EMBL" id="JBHEZZ010000027">
    <property type="protein sequence ID" value="MFC1406162.1"/>
    <property type="molecule type" value="Genomic_DNA"/>
</dbReference>
<organism evidence="2 3">
    <name type="scientific">Streptacidiphilus cavernicola</name>
    <dbReference type="NCBI Taxonomy" id="3342716"/>
    <lineage>
        <taxon>Bacteria</taxon>
        <taxon>Bacillati</taxon>
        <taxon>Actinomycetota</taxon>
        <taxon>Actinomycetes</taxon>
        <taxon>Kitasatosporales</taxon>
        <taxon>Streptomycetaceae</taxon>
        <taxon>Streptacidiphilus</taxon>
    </lineage>
</organism>
<dbReference type="Proteomes" id="UP001592528">
    <property type="component" value="Unassembled WGS sequence"/>
</dbReference>
<evidence type="ECO:0000256" key="1">
    <source>
        <dbReference type="SAM" id="MobiDB-lite"/>
    </source>
</evidence>
<comment type="caution">
    <text evidence="2">The sequence shown here is derived from an EMBL/GenBank/DDBJ whole genome shotgun (WGS) entry which is preliminary data.</text>
</comment>
<gene>
    <name evidence="2" type="ORF">ACEZDJ_33205</name>
</gene>
<feature type="compositionally biased region" description="Polar residues" evidence="1">
    <location>
        <begin position="399"/>
        <end position="420"/>
    </location>
</feature>
<sequence>MSSLSDLQDALQQIQRSTPMVGRFMFDSLPGAIGQALAVPGPPGSPSVVDAQAEDYRKAGAQAAVVEADLTHVSSSALPRAWTGPVAETAAQAVASVAAEVATTVTVLGQAAAAMAQWSAELSAAQTLDRSGTAELTAAQQQPMSQFDAAKQAAVNGCETRIQAARNAAAGAQTLANLLTQLAAQARAERVDSPDIDPLGAVELANASGTGGDILTAAELSRASTRLNSMNPADRAAFEQLLQSSSSPQEAAYLWQALAAGNSISQVQQFDSVIHAHGSDPDWLYQHLSPTVLDSADPGIGNTYSQGAVNDCVAASTVVAEAKVNPVLMLQLSTSSLGLQQALQQEYLNQYDLAQLAEGNQDPLKDPADPDGVGPKGVDFLANKDLGSVTGTAYQSVDVNSSSDRQATVPQIEQSVSSGTPVPMDIGGDVKQPDGSTKWEGHQVMIIGASGDQLEVYNPWGSTSWISTSDYVNGNVGSITGTTMNTPFHVEIPKQ</sequence>
<reference evidence="2 3" key="1">
    <citation type="submission" date="2024-09" db="EMBL/GenBank/DDBJ databases">
        <authorList>
            <person name="Lee S.D."/>
        </authorList>
    </citation>
    <scope>NUCLEOTIDE SEQUENCE [LARGE SCALE GENOMIC DNA]</scope>
    <source>
        <strain evidence="2 3">N1-5</strain>
    </source>
</reference>
<evidence type="ECO:0000313" key="2">
    <source>
        <dbReference type="EMBL" id="MFC1406162.1"/>
    </source>
</evidence>
<name>A0ABV6UXP4_9ACTN</name>
<feature type="region of interest" description="Disordered" evidence="1">
    <location>
        <begin position="399"/>
        <end position="429"/>
    </location>
</feature>
<protein>
    <recommendedName>
        <fullName evidence="4">Peptidoglycan-binding protein</fullName>
    </recommendedName>
</protein>
<proteinExistence type="predicted"/>
<evidence type="ECO:0000313" key="3">
    <source>
        <dbReference type="Proteomes" id="UP001592528"/>
    </source>
</evidence>
<keyword evidence="3" id="KW-1185">Reference proteome</keyword>